<protein>
    <submittedName>
        <fullName evidence="2">Uncharacterized protein</fullName>
    </submittedName>
</protein>
<gene>
    <name evidence="2" type="ORF">LX95_01519</name>
</gene>
<dbReference type="Proteomes" id="UP000249542">
    <property type="component" value="Unassembled WGS sequence"/>
</dbReference>
<feature type="transmembrane region" description="Helical" evidence="1">
    <location>
        <begin position="113"/>
        <end position="132"/>
    </location>
</feature>
<comment type="caution">
    <text evidence="2">The sequence shown here is derived from an EMBL/GenBank/DDBJ whole genome shotgun (WGS) entry which is preliminary data.</text>
</comment>
<dbReference type="RefSeq" id="WP_111540843.1">
    <property type="nucleotide sequence ID" value="NZ_QKYV01000004.1"/>
</dbReference>
<proteinExistence type="predicted"/>
<evidence type="ECO:0000256" key="1">
    <source>
        <dbReference type="SAM" id="Phobius"/>
    </source>
</evidence>
<sequence length="240" mass="28368">MAHKYLIIKAFEKAFVELEQQGIKKPSKQKRAELLSDYVKEVSDFHLGEKTYRNYYNDAVKKLEEVDDIQINSEVVAGLCAYLNYKSYQEFLKETPLQIKKSKFQLLKPHQKYSWVLALILLCVTFFIVAYWTHPEQRWMIWNEDHYEEVNFDPKIYKAGMLEIYHEENLNNFKKLKVNCDTRFFSAEGDVMVWYGKSKEGALECFTAPGLHPKTGKTLKKITHYMIDKYICSSDLDDLK</sequence>
<name>A0A2W7I0Z8_9FLAO</name>
<dbReference type="EMBL" id="QKYV01000004">
    <property type="protein sequence ID" value="PZW40456.1"/>
    <property type="molecule type" value="Genomic_DNA"/>
</dbReference>
<accession>A0A2W7I0Z8</accession>
<keyword evidence="1" id="KW-0472">Membrane</keyword>
<organism evidence="2 3">
    <name type="scientific">Mesonia algae</name>
    <dbReference type="NCBI Taxonomy" id="213248"/>
    <lineage>
        <taxon>Bacteria</taxon>
        <taxon>Pseudomonadati</taxon>
        <taxon>Bacteroidota</taxon>
        <taxon>Flavobacteriia</taxon>
        <taxon>Flavobacteriales</taxon>
        <taxon>Flavobacteriaceae</taxon>
        <taxon>Mesonia</taxon>
    </lineage>
</organism>
<keyword evidence="1" id="KW-1133">Transmembrane helix</keyword>
<evidence type="ECO:0000313" key="3">
    <source>
        <dbReference type="Proteomes" id="UP000249542"/>
    </source>
</evidence>
<keyword evidence="1" id="KW-0812">Transmembrane</keyword>
<evidence type="ECO:0000313" key="2">
    <source>
        <dbReference type="EMBL" id="PZW40456.1"/>
    </source>
</evidence>
<keyword evidence="3" id="KW-1185">Reference proteome</keyword>
<dbReference type="AlphaFoldDB" id="A0A2W7I0Z8"/>
<reference evidence="2 3" key="1">
    <citation type="submission" date="2018-06" db="EMBL/GenBank/DDBJ databases">
        <title>Genomic Encyclopedia of Archaeal and Bacterial Type Strains, Phase II (KMG-II): from individual species to whole genera.</title>
        <authorList>
            <person name="Goeker M."/>
        </authorList>
    </citation>
    <scope>NUCLEOTIDE SEQUENCE [LARGE SCALE GENOMIC DNA]</scope>
    <source>
        <strain evidence="2 3">DSM 15361</strain>
    </source>
</reference>